<dbReference type="AlphaFoldDB" id="A0A2P2QU11"/>
<evidence type="ECO:0000313" key="1">
    <source>
        <dbReference type="EMBL" id="MBX70354.1"/>
    </source>
</evidence>
<reference evidence="1" key="1">
    <citation type="submission" date="2018-02" db="EMBL/GenBank/DDBJ databases">
        <title>Rhizophora mucronata_Transcriptome.</title>
        <authorList>
            <person name="Meera S.P."/>
            <person name="Sreeshan A."/>
            <person name="Augustine A."/>
        </authorList>
    </citation>
    <scope>NUCLEOTIDE SEQUENCE</scope>
    <source>
        <tissue evidence="1">Leaf</tissue>
    </source>
</reference>
<organism evidence="1">
    <name type="scientific">Rhizophora mucronata</name>
    <name type="common">Asiatic mangrove</name>
    <dbReference type="NCBI Taxonomy" id="61149"/>
    <lineage>
        <taxon>Eukaryota</taxon>
        <taxon>Viridiplantae</taxon>
        <taxon>Streptophyta</taxon>
        <taxon>Embryophyta</taxon>
        <taxon>Tracheophyta</taxon>
        <taxon>Spermatophyta</taxon>
        <taxon>Magnoliopsida</taxon>
        <taxon>eudicotyledons</taxon>
        <taxon>Gunneridae</taxon>
        <taxon>Pentapetalae</taxon>
        <taxon>rosids</taxon>
        <taxon>fabids</taxon>
        <taxon>Malpighiales</taxon>
        <taxon>Rhizophoraceae</taxon>
        <taxon>Rhizophora</taxon>
    </lineage>
</organism>
<protein>
    <submittedName>
        <fullName evidence="1">Uncharacterized protein</fullName>
    </submittedName>
</protein>
<dbReference type="EMBL" id="GGEC01089870">
    <property type="protein sequence ID" value="MBX70354.1"/>
    <property type="molecule type" value="Transcribed_RNA"/>
</dbReference>
<accession>A0A2P2QU11</accession>
<name>A0A2P2QU11_RHIMU</name>
<sequence length="59" mass="6585">MEDLGVIIVKILGVQPDGLSGHAPESYLSAHGLQLQCCKIWQFSTLDLKFVAYLSCQRY</sequence>
<proteinExistence type="predicted"/>